<organism evidence="1 2">
    <name type="scientific">Acrocarpospora pleiomorpha</name>
    <dbReference type="NCBI Taxonomy" id="90975"/>
    <lineage>
        <taxon>Bacteria</taxon>
        <taxon>Bacillati</taxon>
        <taxon>Actinomycetota</taxon>
        <taxon>Actinomycetes</taxon>
        <taxon>Streptosporangiales</taxon>
        <taxon>Streptosporangiaceae</taxon>
        <taxon>Acrocarpospora</taxon>
    </lineage>
</organism>
<reference evidence="1 2" key="1">
    <citation type="submission" date="2019-10" db="EMBL/GenBank/DDBJ databases">
        <title>Whole genome shotgun sequence of Acrocarpospora pleiomorpha NBRC 16267.</title>
        <authorList>
            <person name="Ichikawa N."/>
            <person name="Kimura A."/>
            <person name="Kitahashi Y."/>
            <person name="Komaki H."/>
            <person name="Oguchi A."/>
        </authorList>
    </citation>
    <scope>NUCLEOTIDE SEQUENCE [LARGE SCALE GENOMIC DNA]</scope>
    <source>
        <strain evidence="1 2">NBRC 16267</strain>
    </source>
</reference>
<protein>
    <submittedName>
        <fullName evidence="1">Uncharacterized protein</fullName>
    </submittedName>
</protein>
<accession>A0A5M3XYU5</accession>
<keyword evidence="2" id="KW-1185">Reference proteome</keyword>
<evidence type="ECO:0000313" key="1">
    <source>
        <dbReference type="EMBL" id="GES26076.1"/>
    </source>
</evidence>
<name>A0A5M3XYU5_9ACTN</name>
<proteinExistence type="predicted"/>
<dbReference type="Proteomes" id="UP000377595">
    <property type="component" value="Unassembled WGS sequence"/>
</dbReference>
<comment type="caution">
    <text evidence="1">The sequence shown here is derived from an EMBL/GenBank/DDBJ whole genome shotgun (WGS) entry which is preliminary data.</text>
</comment>
<evidence type="ECO:0000313" key="2">
    <source>
        <dbReference type="Proteomes" id="UP000377595"/>
    </source>
</evidence>
<dbReference type="EMBL" id="BLAF01000078">
    <property type="protein sequence ID" value="GES26076.1"/>
    <property type="molecule type" value="Genomic_DNA"/>
</dbReference>
<gene>
    <name evidence="1" type="ORF">Aple_089750</name>
</gene>
<sequence>MPRAALTVVPVAIAAMVSTNDQAPWKATADATPTAIRRGRAILVALSRSVKASRVVHR</sequence>
<dbReference type="AlphaFoldDB" id="A0A5M3XYU5"/>